<evidence type="ECO:0000313" key="10">
    <source>
        <dbReference type="EMBL" id="CAG90103.2"/>
    </source>
</evidence>
<sequence length="483" mass="54385">MSSTIFYKFLSQKTQSTIHFDGTGISVFDLKHEIILQNQLGQGTDFNLRLYHSEQPDLEYENDQDVISRSSFVLAKRSPSLSKNGKFNNASRYVSGKPRINKKVMNTTATMAANGAANKNESRPVDENISEEDRIKLMFENQSNAWAQTQDELSTHKVVYNKPSATGTNPEDIPPPGYMCYRCGGKDHWIRNCPTNTDPNFEGKKIKRTTGIPKSYLKTISKEAATAAENNNDGSDNQITTNENGDLVDQQGNTYMITETGEYVIAMADNKTWLNYQQKQQNAAMKAKQEFESKILECIEKDQRTEFLDPLASSIKKLLAPPIVMTSCCQSKEILKKMTNFNYHQPTLEQVLIENDFHCPNCDSEDVFIDTLIRNEELESSLQDYIKEKGEQLGIEDPITAANNALKRSSEGDDDQPDAKRQNIGLPSRPNMLPMVSPFGMPPGMPMPPMPMAMNPNMPMPPMFMPPVPPPFAMNNQQPQQKK</sequence>
<dbReference type="GO" id="GO:0008270">
    <property type="term" value="F:zinc ion binding"/>
    <property type="evidence" value="ECO:0007669"/>
    <property type="project" value="UniProtKB-KW"/>
</dbReference>
<dbReference type="GO" id="GO:0006369">
    <property type="term" value="P:termination of RNA polymerase II transcription"/>
    <property type="evidence" value="ECO:0007669"/>
    <property type="project" value="EnsemblFungi"/>
</dbReference>
<dbReference type="OrthoDB" id="106784at2759"/>
<dbReference type="FunFam" id="4.10.60.10:FF:000005">
    <property type="entry name" value="E3 ubiquitin-protein ligase RBBP6"/>
    <property type="match status" value="1"/>
</dbReference>
<dbReference type="InterPro" id="IPR025829">
    <property type="entry name" value="Zn_knuckle_CX2CX3GHX4C"/>
</dbReference>
<dbReference type="InterPro" id="IPR033489">
    <property type="entry name" value="RBBP6"/>
</dbReference>
<dbReference type="GO" id="GO:0036002">
    <property type="term" value="F:pre-mRNA binding"/>
    <property type="evidence" value="ECO:0007669"/>
    <property type="project" value="EnsemblFungi"/>
</dbReference>
<dbReference type="InterPro" id="IPR036875">
    <property type="entry name" value="Znf_CCHC_sf"/>
</dbReference>
<keyword evidence="3 6" id="KW-0863">Zinc-finger</keyword>
<dbReference type="GO" id="GO:0005829">
    <property type="term" value="C:cytosol"/>
    <property type="evidence" value="ECO:0007669"/>
    <property type="project" value="EnsemblFungi"/>
</dbReference>
<dbReference type="SUPFAM" id="SSF57756">
    <property type="entry name" value="Retrovirus zinc finger-like domains"/>
    <property type="match status" value="1"/>
</dbReference>
<evidence type="ECO:0000256" key="4">
    <source>
        <dbReference type="ARBA" id="ARBA00022833"/>
    </source>
</evidence>
<feature type="domain" description="DWNN" evidence="9">
    <location>
        <begin position="5"/>
        <end position="79"/>
    </location>
</feature>
<dbReference type="KEGG" id="dha:DEHA2G02552g"/>
<dbReference type="Pfam" id="PF13696">
    <property type="entry name" value="zf-CCHC_2"/>
    <property type="match status" value="1"/>
</dbReference>
<feature type="region of interest" description="Disordered" evidence="7">
    <location>
        <begin position="227"/>
        <end position="247"/>
    </location>
</feature>
<reference evidence="10 11" key="1">
    <citation type="journal article" date="2004" name="Nature">
        <title>Genome evolution in yeasts.</title>
        <authorList>
            <consortium name="Genolevures"/>
            <person name="Dujon B."/>
            <person name="Sherman D."/>
            <person name="Fischer G."/>
            <person name="Durrens P."/>
            <person name="Casaregola S."/>
            <person name="Lafontaine I."/>
            <person name="de Montigny J."/>
            <person name="Marck C."/>
            <person name="Neuveglise C."/>
            <person name="Talla E."/>
            <person name="Goffard N."/>
            <person name="Frangeul L."/>
            <person name="Aigle M."/>
            <person name="Anthouard V."/>
            <person name="Babour A."/>
            <person name="Barbe V."/>
            <person name="Barnay S."/>
            <person name="Blanchin S."/>
            <person name="Beckerich J.M."/>
            <person name="Beyne E."/>
            <person name="Bleykasten C."/>
            <person name="Boisrame A."/>
            <person name="Boyer J."/>
            <person name="Cattolico L."/>
            <person name="Confanioleri F."/>
            <person name="de Daruvar A."/>
            <person name="Despons L."/>
            <person name="Fabre E."/>
            <person name="Fairhead C."/>
            <person name="Ferry-Dumazet H."/>
            <person name="Groppi A."/>
            <person name="Hantraye F."/>
            <person name="Hennequin C."/>
            <person name="Jauniaux N."/>
            <person name="Joyet P."/>
            <person name="Kachouri R."/>
            <person name="Kerrest A."/>
            <person name="Koszul R."/>
            <person name="Lemaire M."/>
            <person name="Lesur I."/>
            <person name="Ma L."/>
            <person name="Muller H."/>
            <person name="Nicaud J.M."/>
            <person name="Nikolski M."/>
            <person name="Oztas S."/>
            <person name="Ozier-Kalogeropoulos O."/>
            <person name="Pellenz S."/>
            <person name="Potier S."/>
            <person name="Richard G.F."/>
            <person name="Straub M.L."/>
            <person name="Suleau A."/>
            <person name="Swennene D."/>
            <person name="Tekaia F."/>
            <person name="Wesolowski-Louvel M."/>
            <person name="Westhof E."/>
            <person name="Wirth B."/>
            <person name="Zeniou-Meyer M."/>
            <person name="Zivanovic I."/>
            <person name="Bolotin-Fukuhara M."/>
            <person name="Thierry A."/>
            <person name="Bouchier C."/>
            <person name="Caudron B."/>
            <person name="Scarpelli C."/>
            <person name="Gaillardin C."/>
            <person name="Weissenbach J."/>
            <person name="Wincker P."/>
            <person name="Souciet J.L."/>
        </authorList>
    </citation>
    <scope>NUCLEOTIDE SEQUENCE [LARGE SCALE GENOMIC DNA]</scope>
    <source>
        <strain evidence="11">ATCC 36239 / CBS 767 / BCRC 21394 / JCM 1990 / NBRC 0083 / IGC 2968</strain>
    </source>
</reference>
<protein>
    <submittedName>
        <fullName evidence="10">DEHA2G02552p</fullName>
    </submittedName>
</protein>
<dbReference type="OMA" id="NVPDHEP"/>
<dbReference type="PROSITE" id="PS50158">
    <property type="entry name" value="ZF_CCHC"/>
    <property type="match status" value="1"/>
</dbReference>
<dbReference type="SMART" id="SM00343">
    <property type="entry name" value="ZnF_C2HC"/>
    <property type="match status" value="1"/>
</dbReference>
<dbReference type="SMART" id="SM01180">
    <property type="entry name" value="DWNN"/>
    <property type="match status" value="1"/>
</dbReference>
<comment type="subcellular location">
    <subcellularLocation>
        <location evidence="1">Nucleus</location>
    </subcellularLocation>
</comment>
<dbReference type="GO" id="GO:0006397">
    <property type="term" value="P:mRNA processing"/>
    <property type="evidence" value="ECO:0007669"/>
    <property type="project" value="InterPro"/>
</dbReference>
<dbReference type="RefSeq" id="XP_461655.2">
    <property type="nucleotide sequence ID" value="XM_461655.1"/>
</dbReference>
<evidence type="ECO:0000256" key="2">
    <source>
        <dbReference type="ARBA" id="ARBA00022723"/>
    </source>
</evidence>
<dbReference type="PANTHER" id="PTHR15439:SF0">
    <property type="entry name" value="CELL DIVISION CYCLE AND APOPTOSIS REGULATOR PROTEIN 1-RELATED"/>
    <property type="match status" value="1"/>
</dbReference>
<dbReference type="GeneID" id="2904521"/>
<name>Q6BJG6_DEBHA</name>
<dbReference type="InParanoid" id="Q6BJG6"/>
<evidence type="ECO:0000313" key="11">
    <source>
        <dbReference type="Proteomes" id="UP000000599"/>
    </source>
</evidence>
<dbReference type="PANTHER" id="PTHR15439">
    <property type="entry name" value="RETINOBLASTOMA-BINDING PROTEIN 6"/>
    <property type="match status" value="1"/>
</dbReference>
<dbReference type="eggNOG" id="KOG0314">
    <property type="taxonomic scope" value="Eukaryota"/>
</dbReference>
<proteinExistence type="predicted"/>
<evidence type="ECO:0000259" key="9">
    <source>
        <dbReference type="PROSITE" id="PS51282"/>
    </source>
</evidence>
<accession>Q6BJG6</accession>
<keyword evidence="11" id="KW-1185">Reference proteome</keyword>
<keyword evidence="2" id="KW-0479">Metal-binding</keyword>
<feature type="compositionally biased region" description="Polar residues" evidence="7">
    <location>
        <begin position="228"/>
        <end position="247"/>
    </location>
</feature>
<evidence type="ECO:0000256" key="5">
    <source>
        <dbReference type="ARBA" id="ARBA00023242"/>
    </source>
</evidence>
<dbReference type="HOGENOM" id="CLU_019105_0_0_1"/>
<dbReference type="AlphaFoldDB" id="Q6BJG6"/>
<dbReference type="PROSITE" id="PS51282">
    <property type="entry name" value="DWNN"/>
    <property type="match status" value="1"/>
</dbReference>
<dbReference type="Gene3D" id="3.10.20.90">
    <property type="entry name" value="Phosphatidylinositol 3-kinase Catalytic Subunit, Chain A, domain 1"/>
    <property type="match status" value="1"/>
</dbReference>
<evidence type="ECO:0000256" key="1">
    <source>
        <dbReference type="ARBA" id="ARBA00004123"/>
    </source>
</evidence>
<dbReference type="Proteomes" id="UP000000599">
    <property type="component" value="Chromosome G"/>
</dbReference>
<dbReference type="InterPro" id="IPR001878">
    <property type="entry name" value="Znf_CCHC"/>
</dbReference>
<dbReference type="Pfam" id="PF08783">
    <property type="entry name" value="DWNN"/>
    <property type="match status" value="1"/>
</dbReference>
<dbReference type="STRING" id="284592.Q6BJG6"/>
<evidence type="ECO:0000256" key="3">
    <source>
        <dbReference type="ARBA" id="ARBA00022771"/>
    </source>
</evidence>
<dbReference type="GO" id="GO:0006511">
    <property type="term" value="P:ubiquitin-dependent protein catabolic process"/>
    <property type="evidence" value="ECO:0007669"/>
    <property type="project" value="TreeGrafter"/>
</dbReference>
<dbReference type="EMBL" id="CR382139">
    <property type="protein sequence ID" value="CAG90103.2"/>
    <property type="molecule type" value="Genomic_DNA"/>
</dbReference>
<dbReference type="GO" id="GO:0000209">
    <property type="term" value="P:protein polyubiquitination"/>
    <property type="evidence" value="ECO:0007669"/>
    <property type="project" value="EnsemblFungi"/>
</dbReference>
<dbReference type="Gene3D" id="4.10.60.10">
    <property type="entry name" value="Zinc finger, CCHC-type"/>
    <property type="match status" value="1"/>
</dbReference>
<feature type="domain" description="CCHC-type" evidence="8">
    <location>
        <begin position="180"/>
        <end position="194"/>
    </location>
</feature>
<feature type="region of interest" description="Disordered" evidence="7">
    <location>
        <begin position="406"/>
        <end position="436"/>
    </location>
</feature>
<evidence type="ECO:0000256" key="7">
    <source>
        <dbReference type="SAM" id="MobiDB-lite"/>
    </source>
</evidence>
<dbReference type="GO" id="GO:0005847">
    <property type="term" value="C:mRNA cleavage and polyadenylation specificity factor complex"/>
    <property type="evidence" value="ECO:0007669"/>
    <property type="project" value="EnsemblFungi"/>
</dbReference>
<dbReference type="VEuPathDB" id="FungiDB:DEHA2G02552g"/>
<organism evidence="10 11">
    <name type="scientific">Debaryomyces hansenii (strain ATCC 36239 / CBS 767 / BCRC 21394 / JCM 1990 / NBRC 0083 / IGC 2968)</name>
    <name type="common">Yeast</name>
    <name type="synonym">Torulaspora hansenii</name>
    <dbReference type="NCBI Taxonomy" id="284592"/>
    <lineage>
        <taxon>Eukaryota</taxon>
        <taxon>Fungi</taxon>
        <taxon>Dikarya</taxon>
        <taxon>Ascomycota</taxon>
        <taxon>Saccharomycotina</taxon>
        <taxon>Pichiomycetes</taxon>
        <taxon>Debaryomycetaceae</taxon>
        <taxon>Debaryomyces</taxon>
    </lineage>
</organism>
<evidence type="ECO:0000259" key="8">
    <source>
        <dbReference type="PROSITE" id="PS50158"/>
    </source>
</evidence>
<keyword evidence="4" id="KW-0862">Zinc</keyword>
<dbReference type="FunCoup" id="Q6BJG6">
    <property type="interactions" value="158"/>
</dbReference>
<dbReference type="InterPro" id="IPR014891">
    <property type="entry name" value="DWNN_domain"/>
</dbReference>
<evidence type="ECO:0000256" key="6">
    <source>
        <dbReference type="PROSITE-ProRule" id="PRU00047"/>
    </source>
</evidence>
<keyword evidence="5" id="KW-0539">Nucleus</keyword>
<dbReference type="GO" id="GO:0061630">
    <property type="term" value="F:ubiquitin protein ligase activity"/>
    <property type="evidence" value="ECO:0007669"/>
    <property type="project" value="EnsemblFungi"/>
</dbReference>
<gene>
    <name evidence="10" type="ordered locus">DEHA2G02552g</name>
</gene>